<evidence type="ECO:0000313" key="2">
    <source>
        <dbReference type="Proteomes" id="UP001500596"/>
    </source>
</evidence>
<gene>
    <name evidence="1" type="ORF">GCM10009807_31410</name>
</gene>
<organism evidence="1 2">
    <name type="scientific">Microbacterium lacus</name>
    <dbReference type="NCBI Taxonomy" id="415217"/>
    <lineage>
        <taxon>Bacteria</taxon>
        <taxon>Bacillati</taxon>
        <taxon>Actinomycetota</taxon>
        <taxon>Actinomycetes</taxon>
        <taxon>Micrococcales</taxon>
        <taxon>Microbacteriaceae</taxon>
        <taxon>Microbacterium</taxon>
    </lineage>
</organism>
<evidence type="ECO:0000313" key="1">
    <source>
        <dbReference type="EMBL" id="GAA1685304.1"/>
    </source>
</evidence>
<protein>
    <submittedName>
        <fullName evidence="1">Uncharacterized protein</fullName>
    </submittedName>
</protein>
<dbReference type="Proteomes" id="UP001500596">
    <property type="component" value="Unassembled WGS sequence"/>
</dbReference>
<name>A0ABP4TBB1_9MICO</name>
<sequence>MAKSRAKITPARAAARGEVSWRRAGRARSFIREVWHHRGAAHEGDAAPESTLFG</sequence>
<keyword evidence="2" id="KW-1185">Reference proteome</keyword>
<reference evidence="2" key="1">
    <citation type="journal article" date="2019" name="Int. J. Syst. Evol. Microbiol.">
        <title>The Global Catalogue of Microorganisms (GCM) 10K type strain sequencing project: providing services to taxonomists for standard genome sequencing and annotation.</title>
        <authorList>
            <consortium name="The Broad Institute Genomics Platform"/>
            <consortium name="The Broad Institute Genome Sequencing Center for Infectious Disease"/>
            <person name="Wu L."/>
            <person name="Ma J."/>
        </authorList>
    </citation>
    <scope>NUCLEOTIDE SEQUENCE [LARGE SCALE GENOMIC DNA]</scope>
    <source>
        <strain evidence="2">JCM 15575</strain>
    </source>
</reference>
<accession>A0ABP4TBB1</accession>
<comment type="caution">
    <text evidence="1">The sequence shown here is derived from an EMBL/GenBank/DDBJ whole genome shotgun (WGS) entry which is preliminary data.</text>
</comment>
<dbReference type="EMBL" id="BAAAPK010000002">
    <property type="protein sequence ID" value="GAA1685304.1"/>
    <property type="molecule type" value="Genomic_DNA"/>
</dbReference>
<proteinExistence type="predicted"/>